<evidence type="ECO:0000313" key="3">
    <source>
        <dbReference type="Proteomes" id="UP001066276"/>
    </source>
</evidence>
<feature type="region of interest" description="Disordered" evidence="1">
    <location>
        <begin position="60"/>
        <end position="86"/>
    </location>
</feature>
<sequence length="86" mass="9094">MYTRGWSCRLCGGTLRRGPFDEAPDTTQMDEGRVTIGEDGTLQLGAENEGERRGGMQLALDGGLRGPSPGLDIIPATLETPGMGND</sequence>
<organism evidence="2 3">
    <name type="scientific">Pleurodeles waltl</name>
    <name type="common">Iberian ribbed newt</name>
    <dbReference type="NCBI Taxonomy" id="8319"/>
    <lineage>
        <taxon>Eukaryota</taxon>
        <taxon>Metazoa</taxon>
        <taxon>Chordata</taxon>
        <taxon>Craniata</taxon>
        <taxon>Vertebrata</taxon>
        <taxon>Euteleostomi</taxon>
        <taxon>Amphibia</taxon>
        <taxon>Batrachia</taxon>
        <taxon>Caudata</taxon>
        <taxon>Salamandroidea</taxon>
        <taxon>Salamandridae</taxon>
        <taxon>Pleurodelinae</taxon>
        <taxon>Pleurodeles</taxon>
    </lineage>
</organism>
<dbReference type="Proteomes" id="UP001066276">
    <property type="component" value="Chromosome 11"/>
</dbReference>
<proteinExistence type="predicted"/>
<evidence type="ECO:0000256" key="1">
    <source>
        <dbReference type="SAM" id="MobiDB-lite"/>
    </source>
</evidence>
<protein>
    <submittedName>
        <fullName evidence="2">Uncharacterized protein</fullName>
    </submittedName>
</protein>
<name>A0AAV7LHK2_PLEWA</name>
<reference evidence="2" key="1">
    <citation type="journal article" date="2022" name="bioRxiv">
        <title>Sequencing and chromosome-scale assembly of the giantPleurodeles waltlgenome.</title>
        <authorList>
            <person name="Brown T."/>
            <person name="Elewa A."/>
            <person name="Iarovenko S."/>
            <person name="Subramanian E."/>
            <person name="Araus A.J."/>
            <person name="Petzold A."/>
            <person name="Susuki M."/>
            <person name="Suzuki K.-i.T."/>
            <person name="Hayashi T."/>
            <person name="Toyoda A."/>
            <person name="Oliveira C."/>
            <person name="Osipova E."/>
            <person name="Leigh N.D."/>
            <person name="Simon A."/>
            <person name="Yun M.H."/>
        </authorList>
    </citation>
    <scope>NUCLEOTIDE SEQUENCE</scope>
    <source>
        <strain evidence="2">20211129_DDA</strain>
        <tissue evidence="2">Liver</tissue>
    </source>
</reference>
<accession>A0AAV7LHK2</accession>
<dbReference type="EMBL" id="JANPWB010000015">
    <property type="protein sequence ID" value="KAJ1090487.1"/>
    <property type="molecule type" value="Genomic_DNA"/>
</dbReference>
<comment type="caution">
    <text evidence="2">The sequence shown here is derived from an EMBL/GenBank/DDBJ whole genome shotgun (WGS) entry which is preliminary data.</text>
</comment>
<dbReference type="AlphaFoldDB" id="A0AAV7LHK2"/>
<gene>
    <name evidence="2" type="ORF">NDU88_003619</name>
</gene>
<keyword evidence="3" id="KW-1185">Reference proteome</keyword>
<evidence type="ECO:0000313" key="2">
    <source>
        <dbReference type="EMBL" id="KAJ1090487.1"/>
    </source>
</evidence>